<dbReference type="Gene3D" id="3.40.50.300">
    <property type="entry name" value="P-loop containing nucleotide triphosphate hydrolases"/>
    <property type="match status" value="1"/>
</dbReference>
<gene>
    <name evidence="1" type="ORF">LCGC14_2266640</name>
</gene>
<reference evidence="1" key="1">
    <citation type="journal article" date="2015" name="Nature">
        <title>Complex archaea that bridge the gap between prokaryotes and eukaryotes.</title>
        <authorList>
            <person name="Spang A."/>
            <person name="Saw J.H."/>
            <person name="Jorgensen S.L."/>
            <person name="Zaremba-Niedzwiedzka K."/>
            <person name="Martijn J."/>
            <person name="Lind A.E."/>
            <person name="van Eijk R."/>
            <person name="Schleper C."/>
            <person name="Guy L."/>
            <person name="Ettema T.J."/>
        </authorList>
    </citation>
    <scope>NUCLEOTIDE SEQUENCE</scope>
</reference>
<name>A0A0F9CYF2_9ZZZZ</name>
<comment type="caution">
    <text evidence="1">The sequence shown here is derived from an EMBL/GenBank/DDBJ whole genome shotgun (WGS) entry which is preliminary data.</text>
</comment>
<evidence type="ECO:0000313" key="1">
    <source>
        <dbReference type="EMBL" id="KKL54314.1"/>
    </source>
</evidence>
<protein>
    <recommendedName>
        <fullName evidence="2">Sulfotransferase domain-containing protein</fullName>
    </recommendedName>
</protein>
<proteinExistence type="predicted"/>
<evidence type="ECO:0008006" key="2">
    <source>
        <dbReference type="Google" id="ProtNLM"/>
    </source>
</evidence>
<dbReference type="AlphaFoldDB" id="A0A0F9CYF2"/>
<sequence>VIAAILHAHPQILSIARRVLRKVQKSYKSVNTDRLLDYVRKSNKTIYYQGGHYKNYDKIKVIILDKCFESQNSIKTKEEQKGLVVIRNPFATLESSHYYGCKYNVPERVLTPKKIHTLIKRYTYFLRRSVMQDNLLLLYEDFVKDPLFHIARIHNFLNVEPIKFQGFHYAFDKYNCVYCQQKLITRYTDSSAASVAVSQQGLTFPRRKHFYCSFCDKFTLGYGSFNPYEEIKQARNWRKSLPENFREIIFENLEKRLGNEMAGKFLKETIISQDFKRA</sequence>
<organism evidence="1">
    <name type="scientific">marine sediment metagenome</name>
    <dbReference type="NCBI Taxonomy" id="412755"/>
    <lineage>
        <taxon>unclassified sequences</taxon>
        <taxon>metagenomes</taxon>
        <taxon>ecological metagenomes</taxon>
    </lineage>
</organism>
<dbReference type="InterPro" id="IPR027417">
    <property type="entry name" value="P-loop_NTPase"/>
</dbReference>
<dbReference type="EMBL" id="LAZR01031244">
    <property type="protein sequence ID" value="KKL54314.1"/>
    <property type="molecule type" value="Genomic_DNA"/>
</dbReference>
<dbReference type="SUPFAM" id="SSF52540">
    <property type="entry name" value="P-loop containing nucleoside triphosphate hydrolases"/>
    <property type="match status" value="1"/>
</dbReference>
<feature type="non-terminal residue" evidence="1">
    <location>
        <position position="1"/>
    </location>
</feature>
<accession>A0A0F9CYF2</accession>